<evidence type="ECO:0000313" key="3">
    <source>
        <dbReference type="Proteomes" id="UP000000305"/>
    </source>
</evidence>
<evidence type="ECO:0000259" key="1">
    <source>
        <dbReference type="Pfam" id="PF24079"/>
    </source>
</evidence>
<dbReference type="EMBL" id="GL732893">
    <property type="protein sequence ID" value="EFX64023.1"/>
    <property type="molecule type" value="Genomic_DNA"/>
</dbReference>
<dbReference type="Pfam" id="PF24079">
    <property type="entry name" value="UBR4"/>
    <property type="match status" value="1"/>
</dbReference>
<keyword evidence="3" id="KW-1185">Reference proteome</keyword>
<dbReference type="InterPro" id="IPR056530">
    <property type="entry name" value="UBR4-like_dom"/>
</dbReference>
<accession>E9HW57</accession>
<evidence type="ECO:0000313" key="2">
    <source>
        <dbReference type="EMBL" id="EFX64023.1"/>
    </source>
</evidence>
<feature type="domain" description="E3 ubiquitin-protein ligase UBR4-like" evidence="1">
    <location>
        <begin position="2"/>
        <end position="87"/>
    </location>
</feature>
<proteinExistence type="predicted"/>
<reference evidence="2 3" key="1">
    <citation type="journal article" date="2011" name="Science">
        <title>The ecoresponsive genome of Daphnia pulex.</title>
        <authorList>
            <person name="Colbourne J.K."/>
            <person name="Pfrender M.E."/>
            <person name="Gilbert D."/>
            <person name="Thomas W.K."/>
            <person name="Tucker A."/>
            <person name="Oakley T.H."/>
            <person name="Tokishita S."/>
            <person name="Aerts A."/>
            <person name="Arnold G.J."/>
            <person name="Basu M.K."/>
            <person name="Bauer D.J."/>
            <person name="Caceres C.E."/>
            <person name="Carmel L."/>
            <person name="Casola C."/>
            <person name="Choi J.H."/>
            <person name="Detter J.C."/>
            <person name="Dong Q."/>
            <person name="Dusheyko S."/>
            <person name="Eads B.D."/>
            <person name="Frohlich T."/>
            <person name="Geiler-Samerotte K.A."/>
            <person name="Gerlach D."/>
            <person name="Hatcher P."/>
            <person name="Jogdeo S."/>
            <person name="Krijgsveld J."/>
            <person name="Kriventseva E.V."/>
            <person name="Kultz D."/>
            <person name="Laforsch C."/>
            <person name="Lindquist E."/>
            <person name="Lopez J."/>
            <person name="Manak J.R."/>
            <person name="Muller J."/>
            <person name="Pangilinan J."/>
            <person name="Patwardhan R.P."/>
            <person name="Pitluck S."/>
            <person name="Pritham E.J."/>
            <person name="Rechtsteiner A."/>
            <person name="Rho M."/>
            <person name="Rogozin I.B."/>
            <person name="Sakarya O."/>
            <person name="Salamov A."/>
            <person name="Schaack S."/>
            <person name="Shapiro H."/>
            <person name="Shiga Y."/>
            <person name="Skalitzky C."/>
            <person name="Smith Z."/>
            <person name="Souvorov A."/>
            <person name="Sung W."/>
            <person name="Tang Z."/>
            <person name="Tsuchiya D."/>
            <person name="Tu H."/>
            <person name="Vos H."/>
            <person name="Wang M."/>
            <person name="Wolf Y.I."/>
            <person name="Yamagata H."/>
            <person name="Yamada T."/>
            <person name="Ye Y."/>
            <person name="Shaw J.R."/>
            <person name="Andrews J."/>
            <person name="Crease T.J."/>
            <person name="Tang H."/>
            <person name="Lucas S.M."/>
            <person name="Robertson H.M."/>
            <person name="Bork P."/>
            <person name="Koonin E.V."/>
            <person name="Zdobnov E.M."/>
            <person name="Grigoriev I.V."/>
            <person name="Lynch M."/>
            <person name="Boore J.L."/>
        </authorList>
    </citation>
    <scope>NUCLEOTIDE SEQUENCE [LARGE SCALE GENOMIC DNA]</scope>
</reference>
<protein>
    <recommendedName>
        <fullName evidence="1">E3 ubiquitin-protein ligase UBR4-like domain-containing protein</fullName>
    </recommendedName>
</protein>
<sequence length="223" mass="23611">MAYTRESLEVLVSKLGENFGIDVLTGSDASTGSAGNSGVPSTPATANGSVSVSGAAGTGTGQINKTIQQICQRYDSECKSTVEELSKRQPVVEISWSTMPVKGKKPSGAPILDKEPLESTAVNLCSFPPEQLVATRKRRSGSLLDPVVKSQWSPSRYSDVSCSSKDCSKNCSTSTLLKDRPNSSPAVMNIITLPCLIIIQELIQGRMQGNPYSSTELSPVSAH</sequence>
<dbReference type="KEGG" id="dpx:DAPPUDRAFT_267190"/>
<dbReference type="AlphaFoldDB" id="E9HW57"/>
<organism evidence="2 3">
    <name type="scientific">Daphnia pulex</name>
    <name type="common">Water flea</name>
    <dbReference type="NCBI Taxonomy" id="6669"/>
    <lineage>
        <taxon>Eukaryota</taxon>
        <taxon>Metazoa</taxon>
        <taxon>Ecdysozoa</taxon>
        <taxon>Arthropoda</taxon>
        <taxon>Crustacea</taxon>
        <taxon>Branchiopoda</taxon>
        <taxon>Diplostraca</taxon>
        <taxon>Cladocera</taxon>
        <taxon>Anomopoda</taxon>
        <taxon>Daphniidae</taxon>
        <taxon>Daphnia</taxon>
    </lineage>
</organism>
<dbReference type="HOGENOM" id="CLU_1241237_0_0_1"/>
<name>E9HW57_DAPPU</name>
<dbReference type="Proteomes" id="UP000000305">
    <property type="component" value="Unassembled WGS sequence"/>
</dbReference>
<gene>
    <name evidence="2" type="ORF">DAPPUDRAFT_267190</name>
</gene>
<dbReference type="InParanoid" id="E9HW57"/>